<protein>
    <submittedName>
        <fullName evidence="1">Peptidase S14</fullName>
    </submittedName>
</protein>
<proteinExistence type="predicted"/>
<keyword evidence="2" id="KW-1185">Reference proteome</keyword>
<organism evidence="1 2">
    <name type="scientific">Sporanaerobium hydrogeniformans</name>
    <dbReference type="NCBI Taxonomy" id="3072179"/>
    <lineage>
        <taxon>Bacteria</taxon>
        <taxon>Bacillati</taxon>
        <taxon>Bacillota</taxon>
        <taxon>Clostridia</taxon>
        <taxon>Lachnospirales</taxon>
        <taxon>Lachnospiraceae</taxon>
        <taxon>Sporanaerobium</taxon>
    </lineage>
</organism>
<accession>A0AC61DBM1</accession>
<comment type="caution">
    <text evidence="1">The sequence shown here is derived from an EMBL/GenBank/DDBJ whole genome shotgun (WGS) entry which is preliminary data.</text>
</comment>
<evidence type="ECO:0000313" key="1">
    <source>
        <dbReference type="EMBL" id="PHV70644.1"/>
    </source>
</evidence>
<sequence length="247" mass="26846">MSEKQKQDEKPKNEEEPNKVNEEVTDTIKEFGQLPINPSEGESPIHCLTIIGQVEGHMSLPPQNKTTKYEHLIPQVVGLCDNPKVKGILVILNTVGGDVEAGLALAELIASINKPVVSLVLGGAHSIGVPIAVASDYSFITPTATMTIHPVRMSGTVIGVQQTFEFFDQMQERIVAFVSRNSNISEDRFRQLMLDVGKLARDVGTILVGKEAVDEKIINEVGGLSEAMQKLHVLIQEEEGKACPTTP</sequence>
<name>A0AC61DBM1_9FIRM</name>
<reference evidence="1" key="1">
    <citation type="submission" date="2017-10" db="EMBL/GenBank/DDBJ databases">
        <title>Genome sequence of cellulolytic Lachnospiraceae bacterium XHS1971 isolated from hotspring sediment.</title>
        <authorList>
            <person name="Vasudevan G."/>
            <person name="Joshi A.J."/>
            <person name="Hivarkar S."/>
            <person name="Lanjekar V.B."/>
            <person name="Dhakephalkar P.K."/>
            <person name="Dagar S."/>
        </authorList>
    </citation>
    <scope>NUCLEOTIDE SEQUENCE</scope>
    <source>
        <strain evidence="1">XHS1971</strain>
    </source>
</reference>
<dbReference type="Proteomes" id="UP000224460">
    <property type="component" value="Unassembled WGS sequence"/>
</dbReference>
<evidence type="ECO:0000313" key="2">
    <source>
        <dbReference type="Proteomes" id="UP000224460"/>
    </source>
</evidence>
<gene>
    <name evidence="1" type="ORF">CS063_08915</name>
</gene>
<dbReference type="EMBL" id="PEDL01000008">
    <property type="protein sequence ID" value="PHV70644.1"/>
    <property type="molecule type" value="Genomic_DNA"/>
</dbReference>